<dbReference type="EMBL" id="CP000493">
    <property type="protein sequence ID" value="ABM81447.1"/>
    <property type="molecule type" value="Genomic_DNA"/>
</dbReference>
<dbReference type="InterPro" id="IPR002840">
    <property type="entry name" value="PMDh-S-like_dom"/>
</dbReference>
<reference evidence="3 4" key="1">
    <citation type="journal article" date="2007" name="Archaea">
        <title>The genome of Hyperthermus butylicus: a sulfur-reducing, peptide fermenting, neutrophilic Crenarchaeote growing up to 108 degrees C.</title>
        <authorList>
            <person name="Brugger K."/>
            <person name="Chen L."/>
            <person name="Stark M."/>
            <person name="Zibat A."/>
            <person name="Redder P."/>
            <person name="Ruepp A."/>
            <person name="Awayez M."/>
            <person name="She Q."/>
            <person name="Garrett R.A."/>
            <person name="Klenk H.P."/>
        </authorList>
    </citation>
    <scope>NUCLEOTIDE SEQUENCE [LARGE SCALE GENOMIC DNA]</scope>
    <source>
        <strain evidence="4">DSM 5456 / JCM 9403 / PLM1-5</strain>
    </source>
</reference>
<name>A2BN86_HYPBU</name>
<dbReference type="GO" id="GO:0016829">
    <property type="term" value="F:lyase activity"/>
    <property type="evidence" value="ECO:0007669"/>
    <property type="project" value="UniProtKB-KW"/>
</dbReference>
<keyword evidence="4" id="KW-1185">Reference proteome</keyword>
<evidence type="ECO:0000256" key="1">
    <source>
        <dbReference type="ARBA" id="ARBA00023239"/>
    </source>
</evidence>
<dbReference type="OrthoDB" id="18062at2157"/>
<dbReference type="Gene3D" id="3.50.30.10">
    <property type="entry name" value="Phosphohistidine domain"/>
    <property type="match status" value="1"/>
</dbReference>
<evidence type="ECO:0000259" key="2">
    <source>
        <dbReference type="Pfam" id="PF01989"/>
    </source>
</evidence>
<dbReference type="EnsemblBacteria" id="ABM81447">
    <property type="protein sequence ID" value="ABM81447"/>
    <property type="gene ID" value="Hbut_1633"/>
</dbReference>
<dbReference type="STRING" id="415426.Hbut_1633"/>
<proteinExistence type="predicted"/>
<dbReference type="HOGENOM" id="CLU_141583_2_1_2"/>
<sequence>MQGIRLLLRGLVEGRACAPLLIVDRSISFYGEVDPDTGVLKGVGSIAGKILVFRGSRGSTVGPYIMYALRRKGLAPAGLIVPKAEPMLVAGAVLAEIPLAEGITEEDMSRLQAGTKAMLEVKPPQAILSAPAQC</sequence>
<protein>
    <submittedName>
        <fullName evidence="3">Universally conserved protein</fullName>
    </submittedName>
</protein>
<dbReference type="KEGG" id="hbu:Hbut_1633"/>
<keyword evidence="1" id="KW-0456">Lyase</keyword>
<evidence type="ECO:0000313" key="3">
    <source>
        <dbReference type="EMBL" id="ABM81447.1"/>
    </source>
</evidence>
<dbReference type="SUPFAM" id="SSF52016">
    <property type="entry name" value="LeuD/IlvD-like"/>
    <property type="match status" value="1"/>
</dbReference>
<dbReference type="Proteomes" id="UP000002593">
    <property type="component" value="Chromosome"/>
</dbReference>
<organism evidence="3 4">
    <name type="scientific">Hyperthermus butylicus (strain DSM 5456 / JCM 9403 / PLM1-5)</name>
    <dbReference type="NCBI Taxonomy" id="415426"/>
    <lineage>
        <taxon>Archaea</taxon>
        <taxon>Thermoproteota</taxon>
        <taxon>Thermoprotei</taxon>
        <taxon>Desulfurococcales</taxon>
        <taxon>Pyrodictiaceae</taxon>
        <taxon>Hyperthermus</taxon>
    </lineage>
</organism>
<dbReference type="eggNOG" id="arCOG04279">
    <property type="taxonomic scope" value="Archaea"/>
</dbReference>
<evidence type="ECO:0000313" key="4">
    <source>
        <dbReference type="Proteomes" id="UP000002593"/>
    </source>
</evidence>
<feature type="domain" description="Phosphomevalonate dehydratase small subunit-like" evidence="2">
    <location>
        <begin position="27"/>
        <end position="99"/>
    </location>
</feature>
<gene>
    <name evidence="3" type="ordered locus">Hbut_1633</name>
</gene>
<accession>A2BN86</accession>
<dbReference type="Pfam" id="PF01989">
    <property type="entry name" value="AcnX_swivel_put"/>
    <property type="match status" value="1"/>
</dbReference>
<dbReference type="RefSeq" id="WP_011822765.1">
    <property type="nucleotide sequence ID" value="NC_008818.1"/>
</dbReference>
<dbReference type="GeneID" id="4781832"/>
<dbReference type="AlphaFoldDB" id="A2BN86"/>